<dbReference type="InterPro" id="IPR001296">
    <property type="entry name" value="Glyco_trans_1"/>
</dbReference>
<feature type="domain" description="Glycosyltransferase subfamily 4-like N-terminal" evidence="2">
    <location>
        <begin position="57"/>
        <end position="167"/>
    </location>
</feature>
<dbReference type="Pfam" id="PF00534">
    <property type="entry name" value="Glycos_transf_1"/>
    <property type="match status" value="1"/>
</dbReference>
<evidence type="ECO:0000313" key="4">
    <source>
        <dbReference type="Proteomes" id="UP000320042"/>
    </source>
</evidence>
<evidence type="ECO:0000259" key="2">
    <source>
        <dbReference type="Pfam" id="PF13439"/>
    </source>
</evidence>
<dbReference type="RefSeq" id="WP_146383139.1">
    <property type="nucleotide sequence ID" value="NZ_VOEJ01000009.1"/>
</dbReference>
<organism evidence="3 4">
    <name type="scientific">Mucilaginibacter pallidiroseus</name>
    <dbReference type="NCBI Taxonomy" id="2599295"/>
    <lineage>
        <taxon>Bacteria</taxon>
        <taxon>Pseudomonadati</taxon>
        <taxon>Bacteroidota</taxon>
        <taxon>Sphingobacteriia</taxon>
        <taxon>Sphingobacteriales</taxon>
        <taxon>Sphingobacteriaceae</taxon>
        <taxon>Mucilaginibacter</taxon>
    </lineage>
</organism>
<dbReference type="PANTHER" id="PTHR12526:SF630">
    <property type="entry name" value="GLYCOSYLTRANSFERASE"/>
    <property type="match status" value="1"/>
</dbReference>
<protein>
    <submittedName>
        <fullName evidence="3">Glycosyltransferase family 4 protein</fullName>
    </submittedName>
</protein>
<keyword evidence="3" id="KW-0808">Transferase</keyword>
<dbReference type="PANTHER" id="PTHR12526">
    <property type="entry name" value="GLYCOSYLTRANSFERASE"/>
    <property type="match status" value="1"/>
</dbReference>
<dbReference type="InterPro" id="IPR028098">
    <property type="entry name" value="Glyco_trans_4-like_N"/>
</dbReference>
<dbReference type="SUPFAM" id="SSF53756">
    <property type="entry name" value="UDP-Glycosyltransferase/glycogen phosphorylase"/>
    <property type="match status" value="1"/>
</dbReference>
<proteinExistence type="predicted"/>
<dbReference type="CDD" id="cd03801">
    <property type="entry name" value="GT4_PimA-like"/>
    <property type="match status" value="1"/>
</dbReference>
<sequence length="386" mass="44359">MSKKVSLLSLHTFSVTGGIQKMTRIMAHSLYSICKEQGWDFKLSSLYDIDDDHQEQYIPRKNYKGYQHSFVRFIADTIFKEKPDIMILTHVHLSVIGLLNILINPKCKIWLVAHGVEVWRPFNLQKRLLLKRCDKIICVSSYTKQEMCRRHNVSPHFCEVVNNVIDPFFNPPATFERPHRLLYKYSIDASHTILFSLTRLASSEKYKGHDNVIRAVSKLKNSYPNLRYVLAGKYDEMEGRRVKDMITNLGVEKEVIMTGFIEDRDLTDHFLLADLFVLPSKKEGFGIVFIEALACGLPVVCGNADGSMDAIRNGELGTAINPDSEQELEEEIIRAINARPSSQYRRHLQQQCLAHFGETQYINHLQQLLTISLNNTINTKSQVNNE</sequence>
<keyword evidence="4" id="KW-1185">Reference proteome</keyword>
<dbReference type="OrthoDB" id="9811239at2"/>
<dbReference type="GO" id="GO:0016757">
    <property type="term" value="F:glycosyltransferase activity"/>
    <property type="evidence" value="ECO:0007669"/>
    <property type="project" value="InterPro"/>
</dbReference>
<dbReference type="Proteomes" id="UP000320042">
    <property type="component" value="Unassembled WGS sequence"/>
</dbReference>
<feature type="domain" description="Glycosyl transferase family 1" evidence="1">
    <location>
        <begin position="203"/>
        <end position="342"/>
    </location>
</feature>
<gene>
    <name evidence="3" type="ORF">FPZ43_16990</name>
</gene>
<dbReference type="Pfam" id="PF13439">
    <property type="entry name" value="Glyco_transf_4"/>
    <property type="match status" value="1"/>
</dbReference>
<name>A0A563U0L1_9SPHI</name>
<evidence type="ECO:0000313" key="3">
    <source>
        <dbReference type="EMBL" id="TWR25168.1"/>
    </source>
</evidence>
<dbReference type="EMBL" id="VOEJ01000009">
    <property type="protein sequence ID" value="TWR25168.1"/>
    <property type="molecule type" value="Genomic_DNA"/>
</dbReference>
<accession>A0A563U0L1</accession>
<evidence type="ECO:0000259" key="1">
    <source>
        <dbReference type="Pfam" id="PF00534"/>
    </source>
</evidence>
<dbReference type="Gene3D" id="3.40.50.2000">
    <property type="entry name" value="Glycogen Phosphorylase B"/>
    <property type="match status" value="2"/>
</dbReference>
<comment type="caution">
    <text evidence="3">The sequence shown here is derived from an EMBL/GenBank/DDBJ whole genome shotgun (WGS) entry which is preliminary data.</text>
</comment>
<dbReference type="AlphaFoldDB" id="A0A563U0L1"/>
<reference evidence="3 4" key="1">
    <citation type="submission" date="2019-07" db="EMBL/GenBank/DDBJ databases">
        <authorList>
            <person name="Kim J."/>
        </authorList>
    </citation>
    <scope>NUCLEOTIDE SEQUENCE [LARGE SCALE GENOMIC DNA]</scope>
    <source>
        <strain evidence="4">dk17</strain>
    </source>
</reference>